<proteinExistence type="predicted"/>
<name>A0A9X0C8A1_9EURO</name>
<reference evidence="2" key="2">
    <citation type="journal article" date="2023" name="IMA Fungus">
        <title>Comparative genomic study of the Penicillium genus elucidates a diverse pangenome and 15 lateral gene transfer events.</title>
        <authorList>
            <person name="Petersen C."/>
            <person name="Sorensen T."/>
            <person name="Nielsen M.R."/>
            <person name="Sondergaard T.E."/>
            <person name="Sorensen J.L."/>
            <person name="Fitzpatrick D.A."/>
            <person name="Frisvad J.C."/>
            <person name="Nielsen K.L."/>
        </authorList>
    </citation>
    <scope>NUCLEOTIDE SEQUENCE</scope>
    <source>
        <strain evidence="2">IBT 29495</strain>
    </source>
</reference>
<dbReference type="EMBL" id="JAPWDS010000002">
    <property type="protein sequence ID" value="KAJ5512823.1"/>
    <property type="molecule type" value="Genomic_DNA"/>
</dbReference>
<feature type="compositionally biased region" description="Low complexity" evidence="1">
    <location>
        <begin position="212"/>
        <end position="221"/>
    </location>
</feature>
<organism evidence="2 3">
    <name type="scientific">Penicillium fimorum</name>
    <dbReference type="NCBI Taxonomy" id="1882269"/>
    <lineage>
        <taxon>Eukaryota</taxon>
        <taxon>Fungi</taxon>
        <taxon>Dikarya</taxon>
        <taxon>Ascomycota</taxon>
        <taxon>Pezizomycotina</taxon>
        <taxon>Eurotiomycetes</taxon>
        <taxon>Eurotiomycetidae</taxon>
        <taxon>Eurotiales</taxon>
        <taxon>Aspergillaceae</taxon>
        <taxon>Penicillium</taxon>
    </lineage>
</organism>
<evidence type="ECO:0000313" key="2">
    <source>
        <dbReference type="EMBL" id="KAJ5512823.1"/>
    </source>
</evidence>
<dbReference type="Proteomes" id="UP001149954">
    <property type="component" value="Unassembled WGS sequence"/>
</dbReference>
<dbReference type="AlphaFoldDB" id="A0A9X0C8A1"/>
<keyword evidence="3" id="KW-1185">Reference proteome</keyword>
<protein>
    <submittedName>
        <fullName evidence="2">Uncharacterized protein</fullName>
    </submittedName>
</protein>
<accession>A0A9X0C8A1</accession>
<reference evidence="2" key="1">
    <citation type="submission" date="2022-12" db="EMBL/GenBank/DDBJ databases">
        <authorList>
            <person name="Petersen C."/>
        </authorList>
    </citation>
    <scope>NUCLEOTIDE SEQUENCE</scope>
    <source>
        <strain evidence="2">IBT 29495</strain>
    </source>
</reference>
<gene>
    <name evidence="2" type="ORF">N7463_002375</name>
</gene>
<evidence type="ECO:0000313" key="3">
    <source>
        <dbReference type="Proteomes" id="UP001149954"/>
    </source>
</evidence>
<comment type="caution">
    <text evidence="2">The sequence shown here is derived from an EMBL/GenBank/DDBJ whole genome shotgun (WGS) entry which is preliminary data.</text>
</comment>
<dbReference type="OrthoDB" id="4369132at2759"/>
<sequence length="268" mass="28818">MPRTTICLQLNMKPTPFKNQRIWFPLRLDDFHLPQAELDRQSVLDIIRSVYDPLLAAWLAEPGHTWNNIFQRKLSSNVFEQQVIARKGELPSSVQSIETDTVLGQILLDILKYYRFTDPDWRVPMPAGTVNLPNPLDILAEAASEAQPILSTPPEILAGAASEAQPILTTSALDILAGVAGTMPHLPVPGPTAAPAPVPFPITPAVSDITQASTPTSPTASDITQPGTPIASVASPTPLVTSPALGAKRGNDDEPEQPAKKKRAVSPK</sequence>
<evidence type="ECO:0000256" key="1">
    <source>
        <dbReference type="SAM" id="MobiDB-lite"/>
    </source>
</evidence>
<feature type="region of interest" description="Disordered" evidence="1">
    <location>
        <begin position="208"/>
        <end position="268"/>
    </location>
</feature>